<proteinExistence type="predicted"/>
<organism evidence="1 2">
    <name type="scientific">Favolaschia claudopus</name>
    <dbReference type="NCBI Taxonomy" id="2862362"/>
    <lineage>
        <taxon>Eukaryota</taxon>
        <taxon>Fungi</taxon>
        <taxon>Dikarya</taxon>
        <taxon>Basidiomycota</taxon>
        <taxon>Agaricomycotina</taxon>
        <taxon>Agaricomycetes</taxon>
        <taxon>Agaricomycetidae</taxon>
        <taxon>Agaricales</taxon>
        <taxon>Marasmiineae</taxon>
        <taxon>Mycenaceae</taxon>
        <taxon>Favolaschia</taxon>
    </lineage>
</organism>
<dbReference type="EMBL" id="JAWWNJ010000134">
    <property type="protein sequence ID" value="KAK6984793.1"/>
    <property type="molecule type" value="Genomic_DNA"/>
</dbReference>
<comment type="caution">
    <text evidence="1">The sequence shown here is derived from an EMBL/GenBank/DDBJ whole genome shotgun (WGS) entry which is preliminary data.</text>
</comment>
<evidence type="ECO:0008006" key="3">
    <source>
        <dbReference type="Google" id="ProtNLM"/>
    </source>
</evidence>
<dbReference type="Proteomes" id="UP001362999">
    <property type="component" value="Unassembled WGS sequence"/>
</dbReference>
<dbReference type="Gene3D" id="3.80.10.10">
    <property type="entry name" value="Ribonuclease Inhibitor"/>
    <property type="match status" value="1"/>
</dbReference>
<evidence type="ECO:0000313" key="2">
    <source>
        <dbReference type="Proteomes" id="UP001362999"/>
    </source>
</evidence>
<keyword evidence="2" id="KW-1185">Reference proteome</keyword>
<accession>A0AAV9ZKS6</accession>
<evidence type="ECO:0000313" key="1">
    <source>
        <dbReference type="EMBL" id="KAK6984793.1"/>
    </source>
</evidence>
<reference evidence="1 2" key="1">
    <citation type="journal article" date="2024" name="J Genomics">
        <title>Draft genome sequencing and assembly of Favolaschia claudopus CIRM-BRFM 2984 isolated from oak limbs.</title>
        <authorList>
            <person name="Navarro D."/>
            <person name="Drula E."/>
            <person name="Chaduli D."/>
            <person name="Cazenave R."/>
            <person name="Ahrendt S."/>
            <person name="Wang J."/>
            <person name="Lipzen A."/>
            <person name="Daum C."/>
            <person name="Barry K."/>
            <person name="Grigoriev I.V."/>
            <person name="Favel A."/>
            <person name="Rosso M.N."/>
            <person name="Martin F."/>
        </authorList>
    </citation>
    <scope>NUCLEOTIDE SEQUENCE [LARGE SCALE GENOMIC DNA]</scope>
    <source>
        <strain evidence="1 2">CIRM-BRFM 2984</strain>
    </source>
</reference>
<dbReference type="InterPro" id="IPR032675">
    <property type="entry name" value="LRR_dom_sf"/>
</dbReference>
<name>A0AAV9ZKS6_9AGAR</name>
<sequence length="459" mass="52009">MSLDEHLPFELISKIFIHCIPRHGRVSPDPQLAPLLLLQICRRWRTIALATPWLWNSIFLEFFRGSGSTALPILFGDEPAPSIHPIASLVELWFSRCEGFPLSITLLAQEVGLDLPYGLIEVIQSRYSRWKRLELSLARKFLGDLLSVEGRFPFLQSLAIGDSNGETLDFEIKRDVYRKSPALEVLRMRNSYIDPLFRSVMAGGPKPHTVELSRISFGVDHVTDLFTLLPDLRHLTLRVNHPPSAVSGERTLSNTRLETLVVEGTVDFLSYISAPALKNLGVTVWNEIEARTVVSFVSRSGCALQGLSMRNATMSHKTWSMLLPVAQTVFTLDLHNTSFGKHILFPRHQTPTHLRNLSIVTRASFVGYDEVFRILDAHETASLARVYIRILKHLNWGGNTIDVPAPTPEVLGRFRQFRTRGLAITLETPDFRWPVDATNEVEPDFNIFQPEEPMPFSVW</sequence>
<protein>
    <recommendedName>
        <fullName evidence="3">F-box domain-containing protein</fullName>
    </recommendedName>
</protein>
<dbReference type="AlphaFoldDB" id="A0AAV9ZKS6"/>
<gene>
    <name evidence="1" type="ORF">R3P38DRAFT_3102908</name>
</gene>
<dbReference type="SUPFAM" id="SSF52047">
    <property type="entry name" value="RNI-like"/>
    <property type="match status" value="1"/>
</dbReference>